<evidence type="ECO:0000313" key="5">
    <source>
        <dbReference type="EMBL" id="PTD98178.1"/>
    </source>
</evidence>
<dbReference type="RefSeq" id="WP_107491938.1">
    <property type="nucleotide sequence ID" value="NZ_PZKC01000001.1"/>
</dbReference>
<dbReference type="GO" id="GO:0055085">
    <property type="term" value="P:transmembrane transport"/>
    <property type="evidence" value="ECO:0007669"/>
    <property type="project" value="InterPro"/>
</dbReference>
<accession>A0A2T4IK96</accession>
<protein>
    <submittedName>
        <fullName evidence="5">C4-dicarboxylate ABC transporter substrate-binding protein</fullName>
    </submittedName>
</protein>
<comment type="subcellular location">
    <subcellularLocation>
        <location evidence="1">Cell envelope</location>
    </subcellularLocation>
</comment>
<dbReference type="AlphaFoldDB" id="A0A2T4IK96"/>
<dbReference type="GO" id="GO:0030288">
    <property type="term" value="C:outer membrane-bounded periplasmic space"/>
    <property type="evidence" value="ECO:0007669"/>
    <property type="project" value="InterPro"/>
</dbReference>
<dbReference type="InterPro" id="IPR018389">
    <property type="entry name" value="DctP_fam"/>
</dbReference>
<comment type="similarity">
    <text evidence="2">Belongs to the bacterial solute-binding protein 7 family.</text>
</comment>
<dbReference type="Proteomes" id="UP000241193">
    <property type="component" value="Unassembled WGS sequence"/>
</dbReference>
<evidence type="ECO:0000256" key="3">
    <source>
        <dbReference type="ARBA" id="ARBA00022448"/>
    </source>
</evidence>
<organism evidence="5 6">
    <name type="scientific">Pseudothauera lacus</name>
    <dbReference type="NCBI Taxonomy" id="2136175"/>
    <lineage>
        <taxon>Bacteria</taxon>
        <taxon>Pseudomonadati</taxon>
        <taxon>Pseudomonadota</taxon>
        <taxon>Betaproteobacteria</taxon>
        <taxon>Rhodocyclales</taxon>
        <taxon>Zoogloeaceae</taxon>
        <taxon>Pseudothauera</taxon>
    </lineage>
</organism>
<dbReference type="NCBIfam" id="TIGR00787">
    <property type="entry name" value="dctP"/>
    <property type="match status" value="1"/>
</dbReference>
<sequence length="342" mass="38029">MPLPSPFNSMRRRGVLAGALAVLGLIALATTMRTPAPETVVLRLGHYASADHPAHTAAMQFAAAVEERSAGRIRVEVFPDNQLGNPPELLEQNIAGMIDMSLPTQGILDKYSRKFAVVMLPFIFRDHDHAHAVLDGPFMNWAGSDLEAHGLVYLANWEWGFRHLTNNRRRIEHASDLAGLRIRTPPEIQLQATVESLGAEVVTISFPRLYAALAAGEVDGQENPLSVIHHNRLYEVQRHLALTRHVYSSMVHVISTRTWARLTPAERAMLREESRRAGQTMRAAIRAEEESLLEQMQAAGMQVTRPPAEDFLPAARLAHARINAYAGNDYVATFLHMVDMGY</sequence>
<evidence type="ECO:0000256" key="2">
    <source>
        <dbReference type="ARBA" id="ARBA00009023"/>
    </source>
</evidence>
<proteinExistence type="inferred from homology"/>
<dbReference type="PANTHER" id="PTHR33376">
    <property type="match status" value="1"/>
</dbReference>
<reference evidence="5 6" key="2">
    <citation type="submission" date="2018-04" db="EMBL/GenBank/DDBJ databases">
        <title>Thauera lacus sp. nov., isolated from an saline lake in Inner Mongolia, China.</title>
        <authorList>
            <person name="Liang Q.-Y."/>
        </authorList>
    </citation>
    <scope>NUCLEOTIDE SEQUENCE [LARGE SCALE GENOMIC DNA]</scope>
    <source>
        <strain evidence="5 6">D20</strain>
    </source>
</reference>
<keyword evidence="6" id="KW-1185">Reference proteome</keyword>
<dbReference type="NCBIfam" id="NF037995">
    <property type="entry name" value="TRAP_S1"/>
    <property type="match status" value="1"/>
</dbReference>
<dbReference type="InterPro" id="IPR038404">
    <property type="entry name" value="TRAP_DctP_sf"/>
</dbReference>
<name>A0A2T4IK96_9RHOO</name>
<keyword evidence="4" id="KW-0732">Signal</keyword>
<keyword evidence="3" id="KW-0813">Transport</keyword>
<dbReference type="EMBL" id="PZKC01000001">
    <property type="protein sequence ID" value="PTD98178.1"/>
    <property type="molecule type" value="Genomic_DNA"/>
</dbReference>
<dbReference type="PROSITE" id="PS51318">
    <property type="entry name" value="TAT"/>
    <property type="match status" value="1"/>
</dbReference>
<evidence type="ECO:0000256" key="4">
    <source>
        <dbReference type="ARBA" id="ARBA00022729"/>
    </source>
</evidence>
<evidence type="ECO:0000313" key="6">
    <source>
        <dbReference type="Proteomes" id="UP000241193"/>
    </source>
</evidence>
<gene>
    <name evidence="5" type="ORF">C8261_01855</name>
</gene>
<dbReference type="PIRSF" id="PIRSF006470">
    <property type="entry name" value="DctB"/>
    <property type="match status" value="1"/>
</dbReference>
<dbReference type="CDD" id="cd13603">
    <property type="entry name" value="PBP2_TRAP_Siap_TeaA_like"/>
    <property type="match status" value="1"/>
</dbReference>
<dbReference type="OrthoDB" id="9794826at2"/>
<dbReference type="InterPro" id="IPR004682">
    <property type="entry name" value="TRAP_DctP"/>
</dbReference>
<dbReference type="PANTHER" id="PTHR33376:SF4">
    <property type="entry name" value="SIALIC ACID-BINDING PERIPLASMIC PROTEIN SIAP"/>
    <property type="match status" value="1"/>
</dbReference>
<dbReference type="Pfam" id="PF03480">
    <property type="entry name" value="DctP"/>
    <property type="match status" value="1"/>
</dbReference>
<reference evidence="5 6" key="1">
    <citation type="submission" date="2018-03" db="EMBL/GenBank/DDBJ databases">
        <authorList>
            <person name="Keele B.F."/>
        </authorList>
    </citation>
    <scope>NUCLEOTIDE SEQUENCE [LARGE SCALE GENOMIC DNA]</scope>
    <source>
        <strain evidence="5 6">D20</strain>
    </source>
</reference>
<comment type="caution">
    <text evidence="5">The sequence shown here is derived from an EMBL/GenBank/DDBJ whole genome shotgun (WGS) entry which is preliminary data.</text>
</comment>
<dbReference type="InterPro" id="IPR006311">
    <property type="entry name" value="TAT_signal"/>
</dbReference>
<dbReference type="Gene3D" id="3.40.190.170">
    <property type="entry name" value="Bacterial extracellular solute-binding protein, family 7"/>
    <property type="match status" value="1"/>
</dbReference>
<evidence type="ECO:0000256" key="1">
    <source>
        <dbReference type="ARBA" id="ARBA00004196"/>
    </source>
</evidence>